<accession>A0A0F9S0L8</accession>
<dbReference type="SUPFAM" id="SSF51735">
    <property type="entry name" value="NAD(P)-binding Rossmann-fold domains"/>
    <property type="match status" value="1"/>
</dbReference>
<comment type="caution">
    <text evidence="1">The sequence shown here is derived from an EMBL/GenBank/DDBJ whole genome shotgun (WGS) entry which is preliminary data.</text>
</comment>
<name>A0A0F9S0L8_9ZZZZ</name>
<dbReference type="Gene3D" id="3.40.50.720">
    <property type="entry name" value="NAD(P)-binding Rossmann-like Domain"/>
    <property type="match status" value="1"/>
</dbReference>
<proteinExistence type="predicted"/>
<sequence length="51" mass="5672">MKVKIFGAGSIGNHLAQAARTMDWEVLICDSDRKVKYSPKTGQRNKVHDGL</sequence>
<evidence type="ECO:0000313" key="1">
    <source>
        <dbReference type="EMBL" id="KKN62280.1"/>
    </source>
</evidence>
<dbReference type="InterPro" id="IPR036291">
    <property type="entry name" value="NAD(P)-bd_dom_sf"/>
</dbReference>
<gene>
    <name evidence="1" type="ORF">LCGC14_0513400</name>
</gene>
<organism evidence="1">
    <name type="scientific">marine sediment metagenome</name>
    <dbReference type="NCBI Taxonomy" id="412755"/>
    <lineage>
        <taxon>unclassified sequences</taxon>
        <taxon>metagenomes</taxon>
        <taxon>ecological metagenomes</taxon>
    </lineage>
</organism>
<evidence type="ECO:0008006" key="2">
    <source>
        <dbReference type="Google" id="ProtNLM"/>
    </source>
</evidence>
<reference evidence="1" key="1">
    <citation type="journal article" date="2015" name="Nature">
        <title>Complex archaea that bridge the gap between prokaryotes and eukaryotes.</title>
        <authorList>
            <person name="Spang A."/>
            <person name="Saw J.H."/>
            <person name="Jorgensen S.L."/>
            <person name="Zaremba-Niedzwiedzka K."/>
            <person name="Martijn J."/>
            <person name="Lind A.E."/>
            <person name="van Eijk R."/>
            <person name="Schleper C."/>
            <person name="Guy L."/>
            <person name="Ettema T.J."/>
        </authorList>
    </citation>
    <scope>NUCLEOTIDE SEQUENCE</scope>
</reference>
<dbReference type="EMBL" id="LAZR01000630">
    <property type="protein sequence ID" value="KKN62280.1"/>
    <property type="molecule type" value="Genomic_DNA"/>
</dbReference>
<dbReference type="AlphaFoldDB" id="A0A0F9S0L8"/>
<protein>
    <recommendedName>
        <fullName evidence="2">Ketopantoate reductase N-terminal domain-containing protein</fullName>
    </recommendedName>
</protein>